<dbReference type="PANTHER" id="PTHR13338">
    <property type="entry name" value="UPF0240 PROTEIN"/>
    <property type="match status" value="1"/>
</dbReference>
<reference evidence="2" key="1">
    <citation type="submission" date="2025-08" db="UniProtKB">
        <authorList>
            <consortium name="RefSeq"/>
        </authorList>
    </citation>
    <scope>IDENTIFICATION</scope>
    <source>
        <tissue evidence="2">Whole organism</tissue>
    </source>
</reference>
<gene>
    <name evidence="2" type="primary">LOC113211190</name>
</gene>
<dbReference type="GeneID" id="113211190"/>
<keyword evidence="1" id="KW-1185">Reference proteome</keyword>
<dbReference type="GO" id="GO:0005739">
    <property type="term" value="C:mitochondrion"/>
    <property type="evidence" value="ECO:0007669"/>
    <property type="project" value="TreeGrafter"/>
</dbReference>
<name>A0A6J1SWN2_FRAOC</name>
<dbReference type="PANTHER" id="PTHR13338:SF4">
    <property type="entry name" value="NADH DEHYDROGENASE [UBIQUINONE] 1 ALPHA SUBCOMPLEX ASSEMBLY FACTOR 4"/>
    <property type="match status" value="1"/>
</dbReference>
<dbReference type="InterPro" id="IPR009622">
    <property type="entry name" value="NDUFAF4"/>
</dbReference>
<evidence type="ECO:0000313" key="1">
    <source>
        <dbReference type="Proteomes" id="UP000504606"/>
    </source>
</evidence>
<dbReference type="RefSeq" id="XP_026285287.1">
    <property type="nucleotide sequence ID" value="XM_026429502.2"/>
</dbReference>
<sequence length="225" mass="25399">MGNVAGSIGRFALKKARRFNIESRTDKFLESNVKVVAPKPLATQKEIEILNAENPDLKSELSKPNPQLINRLKDVYVSSTDPLPLESNIKSNPDRPLPVARKYEPEDYGYVEPDSIPPGQLTLRQAVRLLSLYQSDKETNSIEKLALQFNLKAEVVGHIVEHFGLYTVHSASKMMTCSFDSQPVMPVPEDNSFAHYERYKAEMEHRDEIIRGKEGQEASSSVEKK</sequence>
<organism evidence="1 2">
    <name type="scientific">Frankliniella occidentalis</name>
    <name type="common">Western flower thrips</name>
    <name type="synonym">Euthrips occidentalis</name>
    <dbReference type="NCBI Taxonomy" id="133901"/>
    <lineage>
        <taxon>Eukaryota</taxon>
        <taxon>Metazoa</taxon>
        <taxon>Ecdysozoa</taxon>
        <taxon>Arthropoda</taxon>
        <taxon>Hexapoda</taxon>
        <taxon>Insecta</taxon>
        <taxon>Pterygota</taxon>
        <taxon>Neoptera</taxon>
        <taxon>Paraneoptera</taxon>
        <taxon>Thysanoptera</taxon>
        <taxon>Terebrantia</taxon>
        <taxon>Thripoidea</taxon>
        <taxon>Thripidae</taxon>
        <taxon>Frankliniella</taxon>
    </lineage>
</organism>
<evidence type="ECO:0000313" key="2">
    <source>
        <dbReference type="RefSeq" id="XP_026285287.1"/>
    </source>
</evidence>
<dbReference type="AlphaFoldDB" id="A0A6J1SWN2"/>
<dbReference type="GO" id="GO:0032981">
    <property type="term" value="P:mitochondrial respiratory chain complex I assembly"/>
    <property type="evidence" value="ECO:0007669"/>
    <property type="project" value="InterPro"/>
</dbReference>
<proteinExistence type="predicted"/>
<dbReference type="Proteomes" id="UP000504606">
    <property type="component" value="Unplaced"/>
</dbReference>
<dbReference type="Pfam" id="PF06784">
    <property type="entry name" value="UPF0240"/>
    <property type="match status" value="1"/>
</dbReference>
<dbReference type="KEGG" id="foc:113211190"/>
<dbReference type="OrthoDB" id="2434756at2759"/>
<protein>
    <submittedName>
        <fullName evidence="2">Protein NDUFAF4 homolog</fullName>
    </submittedName>
</protein>
<accession>A0A6J1SWN2</accession>